<dbReference type="AlphaFoldDB" id="A0A429XBF1"/>
<dbReference type="InterPro" id="IPR051472">
    <property type="entry name" value="T3SS_Stator/FliH"/>
</dbReference>
<dbReference type="InterPro" id="IPR022524">
    <property type="entry name" value="FliH_Bacilli"/>
</dbReference>
<dbReference type="OrthoDB" id="19020at2"/>
<keyword evidence="6" id="KW-1006">Bacterial flagellum protein export</keyword>
<dbReference type="Pfam" id="PF02108">
    <property type="entry name" value="FliH"/>
    <property type="match status" value="1"/>
</dbReference>
<comment type="similarity">
    <text evidence="2">Belongs to the FliH family.</text>
</comment>
<name>A0A429XBF1_SIMTE</name>
<gene>
    <name evidence="10" type="primary">fliH</name>
    <name evidence="10" type="ORF">D5F11_005290</name>
</gene>
<evidence type="ECO:0000256" key="1">
    <source>
        <dbReference type="ARBA" id="ARBA00003041"/>
    </source>
</evidence>
<proteinExistence type="inferred from homology"/>
<evidence type="ECO:0000313" key="11">
    <source>
        <dbReference type="Proteomes" id="UP000287296"/>
    </source>
</evidence>
<dbReference type="Proteomes" id="UP000287296">
    <property type="component" value="Unassembled WGS sequence"/>
</dbReference>
<dbReference type="PANTHER" id="PTHR34982:SF1">
    <property type="entry name" value="FLAGELLAR ASSEMBLY PROTEIN FLIH"/>
    <property type="match status" value="1"/>
</dbReference>
<reference evidence="10 11" key="1">
    <citation type="submission" date="2018-12" db="EMBL/GenBank/DDBJ databases">
        <authorList>
            <person name="Sun L."/>
            <person name="Chen Z."/>
        </authorList>
    </citation>
    <scope>NUCLEOTIDE SEQUENCE [LARGE SCALE GENOMIC DNA]</scope>
    <source>
        <strain evidence="10 11">LMG 29736</strain>
    </source>
</reference>
<evidence type="ECO:0000313" key="10">
    <source>
        <dbReference type="EMBL" id="RST60764.1"/>
    </source>
</evidence>
<evidence type="ECO:0000256" key="5">
    <source>
        <dbReference type="ARBA" id="ARBA00022927"/>
    </source>
</evidence>
<evidence type="ECO:0000256" key="6">
    <source>
        <dbReference type="ARBA" id="ARBA00023225"/>
    </source>
</evidence>
<keyword evidence="10" id="KW-0969">Cilium</keyword>
<evidence type="ECO:0000256" key="7">
    <source>
        <dbReference type="NCBIfam" id="TIGR03825"/>
    </source>
</evidence>
<keyword evidence="3" id="KW-0813">Transport</keyword>
<dbReference type="GO" id="GO:0005829">
    <property type="term" value="C:cytosol"/>
    <property type="evidence" value="ECO:0007669"/>
    <property type="project" value="TreeGrafter"/>
</dbReference>
<evidence type="ECO:0000259" key="9">
    <source>
        <dbReference type="Pfam" id="PF02108"/>
    </source>
</evidence>
<dbReference type="NCBIfam" id="TIGR03825">
    <property type="entry name" value="FliH_bacil"/>
    <property type="match status" value="1"/>
</dbReference>
<keyword evidence="10" id="KW-0282">Flagellum</keyword>
<sequence>MREKLSLPAEGMKSLSNIIKLHSDRVLTGSKVIMPRIVEKPDCEQGAIDPLIESKVKELIAIAEAKAEQIIEDASQKAELLRNDIQEERNLWDDEKRRLSEEAWNEGYQSGLEEGRTAGENEYKSLIEMAVNTINEAKMDSQTYTVQAERTILDLAMASTESILGSILSEEPEKFVGVVKKALVELKNEKEIEIFVHPSKFHLLVSSRNVLKSVFPREVQCYIYPNEELNENDCIVECETIRINAGIDSQLTELKERLAELLTAEQRK</sequence>
<evidence type="ECO:0000256" key="2">
    <source>
        <dbReference type="ARBA" id="ARBA00006602"/>
    </source>
</evidence>
<keyword evidence="5" id="KW-0653">Protein transport</keyword>
<dbReference type="PANTHER" id="PTHR34982">
    <property type="entry name" value="YOP PROTEINS TRANSLOCATION PROTEIN L"/>
    <property type="match status" value="1"/>
</dbReference>
<organism evidence="10 11">
    <name type="scientific">Siminovitchia terrae</name>
    <name type="common">Bacillus terrae</name>
    <dbReference type="NCBI Taxonomy" id="1914933"/>
    <lineage>
        <taxon>Bacteria</taxon>
        <taxon>Bacillati</taxon>
        <taxon>Bacillota</taxon>
        <taxon>Bacilli</taxon>
        <taxon>Bacillales</taxon>
        <taxon>Bacillaceae</taxon>
        <taxon>Siminovitchia</taxon>
    </lineage>
</organism>
<comment type="caution">
    <text evidence="10">The sequence shown here is derived from an EMBL/GenBank/DDBJ whole genome shotgun (WGS) entry which is preliminary data.</text>
</comment>
<protein>
    <recommendedName>
        <fullName evidence="7">Flagellar assembly protein FliH</fullName>
    </recommendedName>
</protein>
<evidence type="ECO:0000256" key="4">
    <source>
        <dbReference type="ARBA" id="ARBA00022795"/>
    </source>
</evidence>
<feature type="coiled-coil region" evidence="8">
    <location>
        <begin position="64"/>
        <end position="102"/>
    </location>
</feature>
<keyword evidence="8" id="KW-0175">Coiled coil</keyword>
<dbReference type="EMBL" id="QYTW02000003">
    <property type="protein sequence ID" value="RST60764.1"/>
    <property type="molecule type" value="Genomic_DNA"/>
</dbReference>
<dbReference type="GO" id="GO:0044781">
    <property type="term" value="P:bacterial-type flagellum organization"/>
    <property type="evidence" value="ECO:0007669"/>
    <property type="project" value="UniProtKB-KW"/>
</dbReference>
<keyword evidence="4" id="KW-1005">Bacterial flagellum biogenesis</keyword>
<dbReference type="InterPro" id="IPR018035">
    <property type="entry name" value="Flagellar_FliH/T3SS_HrpE"/>
</dbReference>
<evidence type="ECO:0000256" key="8">
    <source>
        <dbReference type="SAM" id="Coils"/>
    </source>
</evidence>
<dbReference type="GO" id="GO:0015031">
    <property type="term" value="P:protein transport"/>
    <property type="evidence" value="ECO:0007669"/>
    <property type="project" value="UniProtKB-KW"/>
</dbReference>
<feature type="domain" description="Flagellar assembly protein FliH/Type III secretion system HrpE" evidence="9">
    <location>
        <begin position="134"/>
        <end position="253"/>
    </location>
</feature>
<comment type="function">
    <text evidence="1">Needed for flagellar regrowth and assembly.</text>
</comment>
<evidence type="ECO:0000256" key="3">
    <source>
        <dbReference type="ARBA" id="ARBA00022448"/>
    </source>
</evidence>
<accession>A0A429XBF1</accession>
<keyword evidence="10" id="KW-0966">Cell projection</keyword>